<dbReference type="KEGG" id="tvl:FAZ95_14010"/>
<name>A0A4P8IQB2_9BURK</name>
<organism evidence="1 2">
    <name type="scientific">Trinickia violacea</name>
    <dbReference type="NCBI Taxonomy" id="2571746"/>
    <lineage>
        <taxon>Bacteria</taxon>
        <taxon>Pseudomonadati</taxon>
        <taxon>Pseudomonadota</taxon>
        <taxon>Betaproteobacteria</taxon>
        <taxon>Burkholderiales</taxon>
        <taxon>Burkholderiaceae</taxon>
        <taxon>Trinickia</taxon>
    </lineage>
</organism>
<proteinExistence type="predicted"/>
<dbReference type="OrthoDB" id="9033638at2"/>
<dbReference type="EMBL" id="CP040077">
    <property type="protein sequence ID" value="QCP50197.1"/>
    <property type="molecule type" value="Genomic_DNA"/>
</dbReference>
<dbReference type="Proteomes" id="UP000298656">
    <property type="component" value="Chromosome 1"/>
</dbReference>
<gene>
    <name evidence="1" type="ORF">FAZ95_14010</name>
</gene>
<dbReference type="AlphaFoldDB" id="A0A4P8IQB2"/>
<evidence type="ECO:0000313" key="2">
    <source>
        <dbReference type="Proteomes" id="UP000298656"/>
    </source>
</evidence>
<keyword evidence="2" id="KW-1185">Reference proteome</keyword>
<sequence>MSEHLMDAADLERVTGKKRYSKQAEWFKASFGIDVVRCADGTLIMTWAQFDALLAKKSGTAPAGNSATVELCYD</sequence>
<accession>A0A4P8IQB2</accession>
<dbReference type="RefSeq" id="WP_137333016.1">
    <property type="nucleotide sequence ID" value="NZ_CP040077.1"/>
</dbReference>
<protein>
    <submittedName>
        <fullName evidence="1">DUF4224 domain-containing protein</fullName>
    </submittedName>
</protein>
<reference evidence="1 2" key="1">
    <citation type="submission" date="2019-05" db="EMBL/GenBank/DDBJ databases">
        <title>Burkholderia sp. DHOD12, isolated from subtropical forest soil.</title>
        <authorList>
            <person name="Gao Z.-H."/>
            <person name="Qiu L.-H."/>
        </authorList>
    </citation>
    <scope>NUCLEOTIDE SEQUENCE [LARGE SCALE GENOMIC DNA]</scope>
    <source>
        <strain evidence="1 2">DHOD12</strain>
    </source>
</reference>
<evidence type="ECO:0000313" key="1">
    <source>
        <dbReference type="EMBL" id="QCP50197.1"/>
    </source>
</evidence>